<evidence type="ECO:0000313" key="4">
    <source>
        <dbReference type="Proteomes" id="UP000029585"/>
    </source>
</evidence>
<dbReference type="InterPro" id="IPR059113">
    <property type="entry name" value="Znf_ribbon"/>
</dbReference>
<keyword evidence="4" id="KW-1185">Reference proteome</keyword>
<sequence>MALISCPECGKEVSDQALACIHCGYPLQSFPPPKRAPRQYSLVFTGLGPHADIPAALHCLSKELGLSQKDAQALLERAPAVLVTHLKPREAQRLVQVLAGYGISSKIVVGEEVSSPIYIPPVRTQREPLSFWMTVLAIVLGINAIPLLTFLFNLFQQVF</sequence>
<keyword evidence="1" id="KW-0472">Membrane</keyword>
<accession>A0A096BBP6</accession>
<dbReference type="RefSeq" id="WP_009257752.1">
    <property type="nucleotide sequence ID" value="NZ_KN174162.1"/>
</dbReference>
<protein>
    <recommendedName>
        <fullName evidence="2">Putative zinc-ribbon domain-containing protein</fullName>
    </recommendedName>
</protein>
<evidence type="ECO:0000313" key="3">
    <source>
        <dbReference type="EMBL" id="KGF56476.1"/>
    </source>
</evidence>
<dbReference type="eggNOG" id="ENOG5033P40">
    <property type="taxonomic scope" value="Bacteria"/>
</dbReference>
<keyword evidence="1" id="KW-0812">Transmembrane</keyword>
<evidence type="ECO:0000259" key="2">
    <source>
        <dbReference type="Pfam" id="PF13248"/>
    </source>
</evidence>
<feature type="transmembrane region" description="Helical" evidence="1">
    <location>
        <begin position="129"/>
        <end position="155"/>
    </location>
</feature>
<dbReference type="Proteomes" id="UP000029585">
    <property type="component" value="Unassembled WGS sequence"/>
</dbReference>
<evidence type="ECO:0000256" key="1">
    <source>
        <dbReference type="SAM" id="Phobius"/>
    </source>
</evidence>
<comment type="caution">
    <text evidence="3">The sequence shown here is derived from an EMBL/GenBank/DDBJ whole genome shotgun (WGS) entry which is preliminary data.</text>
</comment>
<proteinExistence type="predicted"/>
<dbReference type="PATRIC" id="fig|742738.3.peg.1011"/>
<dbReference type="AlphaFoldDB" id="A0A096BBP6"/>
<dbReference type="Pfam" id="PF13248">
    <property type="entry name" value="Zn_ribbon_3"/>
    <property type="match status" value="1"/>
</dbReference>
<reference evidence="3 4" key="1">
    <citation type="submission" date="2011-08" db="EMBL/GenBank/DDBJ databases">
        <title>The Genome Sequence of Clostridium orbiscindens 1_3_50AFAA.</title>
        <authorList>
            <consortium name="The Broad Institute Genome Sequencing Platform"/>
            <person name="Earl A."/>
            <person name="Ward D."/>
            <person name="Feldgarden M."/>
            <person name="Gevers D."/>
            <person name="Daigneault M."/>
            <person name="Strauss J."/>
            <person name="Allen-Vercoe E."/>
            <person name="Young S.K."/>
            <person name="Zeng Q."/>
            <person name="Gargeya S."/>
            <person name="Fitzgerald M."/>
            <person name="Haas B."/>
            <person name="Abouelleil A."/>
            <person name="Alvarado L."/>
            <person name="Arachchi H.M."/>
            <person name="Berlin A."/>
            <person name="Brown A."/>
            <person name="Chapman S.B."/>
            <person name="Chen Z."/>
            <person name="Dunbar C."/>
            <person name="Freedman E."/>
            <person name="Gearin G."/>
            <person name="Gellesch M."/>
            <person name="Goldberg J."/>
            <person name="Griggs A."/>
            <person name="Gujja S."/>
            <person name="Heiman D."/>
            <person name="Howarth C."/>
            <person name="Larson L."/>
            <person name="Lui A."/>
            <person name="MacDonald P.J.P."/>
            <person name="Montmayeur A."/>
            <person name="Murphy C."/>
            <person name="Neiman D."/>
            <person name="Pearson M."/>
            <person name="Priest M."/>
            <person name="Roberts A."/>
            <person name="Saif S."/>
            <person name="Shea T."/>
            <person name="Shenoy N."/>
            <person name="Sisk P."/>
            <person name="Stolte C."/>
            <person name="Sykes S."/>
            <person name="Wortman J."/>
            <person name="Nusbaum C."/>
            <person name="Birren B."/>
        </authorList>
    </citation>
    <scope>NUCLEOTIDE SEQUENCE [LARGE SCALE GENOMIC DNA]</scope>
    <source>
        <strain evidence="3 4">1_3_50AFAA</strain>
    </source>
</reference>
<organism evidence="3 4">
    <name type="scientific">Flavonifractor plautii 1_3_50AFAA</name>
    <dbReference type="NCBI Taxonomy" id="742738"/>
    <lineage>
        <taxon>Bacteria</taxon>
        <taxon>Bacillati</taxon>
        <taxon>Bacillota</taxon>
        <taxon>Clostridia</taxon>
        <taxon>Eubacteriales</taxon>
        <taxon>Oscillospiraceae</taxon>
        <taxon>Flavonifractor</taxon>
    </lineage>
</organism>
<name>A0A096BBP6_FLAPL</name>
<keyword evidence="1" id="KW-1133">Transmembrane helix</keyword>
<gene>
    <name evidence="3" type="ORF">HMPREF9460_00976</name>
</gene>
<dbReference type="HOGENOM" id="CLU_1657786_0_0_9"/>
<feature type="domain" description="Putative zinc-ribbon" evidence="2">
    <location>
        <begin position="4"/>
        <end position="27"/>
    </location>
</feature>
<dbReference type="EMBL" id="ADLO01000040">
    <property type="protein sequence ID" value="KGF56476.1"/>
    <property type="molecule type" value="Genomic_DNA"/>
</dbReference>